<protein>
    <submittedName>
        <fullName evidence="1">Uncharacterized protein</fullName>
    </submittedName>
</protein>
<comment type="caution">
    <text evidence="1">The sequence shown here is derived from an EMBL/GenBank/DDBJ whole genome shotgun (WGS) entry which is preliminary data.</text>
</comment>
<sequence>MAAELQIYSIYKLQDEDKYYLLRTERPAFSNASQSEEDAAGTAEQNNRSRMLKHISPDGFELIGELQNSPVGEALYAASGKRGLDIYYMETEFGHPWVVLGNATSEEEFLSALDDDEDLLRLQPIGRPVKITVDFLTEEVLL</sequence>
<evidence type="ECO:0000313" key="2">
    <source>
        <dbReference type="Proteomes" id="UP001464555"/>
    </source>
</evidence>
<reference evidence="1 2" key="1">
    <citation type="submission" date="2024-04" db="EMBL/GenBank/DDBJ databases">
        <title>Flavobacterium sp. DGU11 16S ribosomal RNA gene Genome sequencing and assembly.</title>
        <authorList>
            <person name="Park S."/>
        </authorList>
    </citation>
    <scope>NUCLEOTIDE SEQUENCE [LARGE SCALE GENOMIC DNA]</scope>
    <source>
        <strain evidence="1 2">DGU11</strain>
    </source>
</reference>
<dbReference type="EMBL" id="JBBYHR010000005">
    <property type="protein sequence ID" value="MEL1244801.1"/>
    <property type="molecule type" value="Genomic_DNA"/>
</dbReference>
<keyword evidence="2" id="KW-1185">Reference proteome</keyword>
<organism evidence="1 2">
    <name type="scientific">Flavobacterium arundinis</name>
    <dbReference type="NCBI Taxonomy" id="3139143"/>
    <lineage>
        <taxon>Bacteria</taxon>
        <taxon>Pseudomonadati</taxon>
        <taxon>Bacteroidota</taxon>
        <taxon>Flavobacteriia</taxon>
        <taxon>Flavobacteriales</taxon>
        <taxon>Flavobacteriaceae</taxon>
        <taxon>Flavobacterium</taxon>
    </lineage>
</organism>
<accession>A0ABU9HXB7</accession>
<evidence type="ECO:0000313" key="1">
    <source>
        <dbReference type="EMBL" id="MEL1244801.1"/>
    </source>
</evidence>
<dbReference type="RefSeq" id="WP_341697116.1">
    <property type="nucleotide sequence ID" value="NZ_JBBYHR010000005.1"/>
</dbReference>
<name>A0ABU9HXB7_9FLAO</name>
<dbReference type="Proteomes" id="UP001464555">
    <property type="component" value="Unassembled WGS sequence"/>
</dbReference>
<proteinExistence type="predicted"/>
<gene>
    <name evidence="1" type="ORF">AAEO56_11055</name>
</gene>